<feature type="compositionally biased region" description="Basic and acidic residues" evidence="2">
    <location>
        <begin position="638"/>
        <end position="647"/>
    </location>
</feature>
<feature type="compositionally biased region" description="Pro residues" evidence="2">
    <location>
        <begin position="965"/>
        <end position="978"/>
    </location>
</feature>
<feature type="region of interest" description="Disordered" evidence="2">
    <location>
        <begin position="259"/>
        <end position="278"/>
    </location>
</feature>
<evidence type="ECO:0000313" key="4">
    <source>
        <dbReference type="EMBL" id="KAK7035223.1"/>
    </source>
</evidence>
<protein>
    <submittedName>
        <fullName evidence="4">Uncharacterized protein</fullName>
    </submittedName>
</protein>
<feature type="compositionally biased region" description="Polar residues" evidence="2">
    <location>
        <begin position="999"/>
        <end position="1010"/>
    </location>
</feature>
<reference evidence="4 5" key="1">
    <citation type="submission" date="2024-01" db="EMBL/GenBank/DDBJ databases">
        <title>A draft genome for a cacao thread blight-causing isolate of Paramarasmius palmivorus.</title>
        <authorList>
            <person name="Baruah I.K."/>
            <person name="Bukari Y."/>
            <person name="Amoako-Attah I."/>
            <person name="Meinhardt L.W."/>
            <person name="Bailey B.A."/>
            <person name="Cohen S.P."/>
        </authorList>
    </citation>
    <scope>NUCLEOTIDE SEQUENCE [LARGE SCALE GENOMIC DNA]</scope>
    <source>
        <strain evidence="4 5">GH-12</strain>
    </source>
</reference>
<keyword evidence="3" id="KW-1133">Transmembrane helix</keyword>
<feature type="compositionally biased region" description="Basic and acidic residues" evidence="2">
    <location>
        <begin position="393"/>
        <end position="402"/>
    </location>
</feature>
<gene>
    <name evidence="4" type="ORF">VNI00_011990</name>
</gene>
<feature type="compositionally biased region" description="Pro residues" evidence="2">
    <location>
        <begin position="920"/>
        <end position="930"/>
    </location>
</feature>
<evidence type="ECO:0000256" key="3">
    <source>
        <dbReference type="SAM" id="Phobius"/>
    </source>
</evidence>
<feature type="compositionally biased region" description="Polar residues" evidence="2">
    <location>
        <begin position="1084"/>
        <end position="1102"/>
    </location>
</feature>
<feature type="region of interest" description="Disordered" evidence="2">
    <location>
        <begin position="142"/>
        <end position="199"/>
    </location>
</feature>
<comment type="caution">
    <text evidence="4">The sequence shown here is derived from an EMBL/GenBank/DDBJ whole genome shotgun (WGS) entry which is preliminary data.</text>
</comment>
<feature type="compositionally biased region" description="Pro residues" evidence="2">
    <location>
        <begin position="1145"/>
        <end position="1159"/>
    </location>
</feature>
<feature type="compositionally biased region" description="Polar residues" evidence="2">
    <location>
        <begin position="951"/>
        <end position="963"/>
    </location>
</feature>
<feature type="compositionally biased region" description="Polar residues" evidence="2">
    <location>
        <begin position="628"/>
        <end position="637"/>
    </location>
</feature>
<feature type="compositionally biased region" description="Polar residues" evidence="2">
    <location>
        <begin position="899"/>
        <end position="917"/>
    </location>
</feature>
<feature type="compositionally biased region" description="Basic and acidic residues" evidence="2">
    <location>
        <begin position="563"/>
        <end position="591"/>
    </location>
</feature>
<feature type="compositionally biased region" description="Basic residues" evidence="2">
    <location>
        <begin position="1166"/>
        <end position="1178"/>
    </location>
</feature>
<feature type="compositionally biased region" description="Basic and acidic residues" evidence="2">
    <location>
        <begin position="1103"/>
        <end position="1122"/>
    </location>
</feature>
<keyword evidence="3" id="KW-0472">Membrane</keyword>
<feature type="compositionally biased region" description="Low complexity" evidence="2">
    <location>
        <begin position="513"/>
        <end position="530"/>
    </location>
</feature>
<feature type="compositionally biased region" description="Basic and acidic residues" evidence="2">
    <location>
        <begin position="352"/>
        <end position="363"/>
    </location>
</feature>
<feature type="coiled-coil region" evidence="1">
    <location>
        <begin position="1239"/>
        <end position="1300"/>
    </location>
</feature>
<evidence type="ECO:0000256" key="1">
    <source>
        <dbReference type="SAM" id="Coils"/>
    </source>
</evidence>
<keyword evidence="1" id="KW-0175">Coiled coil</keyword>
<feature type="compositionally biased region" description="Basic and acidic residues" evidence="2">
    <location>
        <begin position="470"/>
        <end position="490"/>
    </location>
</feature>
<feature type="compositionally biased region" description="Low complexity" evidence="2">
    <location>
        <begin position="538"/>
        <end position="552"/>
    </location>
</feature>
<feature type="compositionally biased region" description="Low complexity" evidence="2">
    <location>
        <begin position="325"/>
        <end position="334"/>
    </location>
</feature>
<accession>A0AAW0CA81</accession>
<feature type="compositionally biased region" description="Polar residues" evidence="2">
    <location>
        <begin position="840"/>
        <end position="857"/>
    </location>
</feature>
<feature type="region of interest" description="Disordered" evidence="2">
    <location>
        <begin position="310"/>
        <end position="1211"/>
    </location>
</feature>
<proteinExistence type="predicted"/>
<evidence type="ECO:0000313" key="5">
    <source>
        <dbReference type="Proteomes" id="UP001383192"/>
    </source>
</evidence>
<feature type="compositionally biased region" description="Basic and acidic residues" evidence="2">
    <location>
        <begin position="173"/>
        <end position="188"/>
    </location>
</feature>
<name>A0AAW0CA81_9AGAR</name>
<feature type="compositionally biased region" description="Polar residues" evidence="2">
    <location>
        <begin position="870"/>
        <end position="882"/>
    </location>
</feature>
<feature type="compositionally biased region" description="Polar residues" evidence="2">
    <location>
        <begin position="366"/>
        <end position="376"/>
    </location>
</feature>
<dbReference type="Proteomes" id="UP001383192">
    <property type="component" value="Unassembled WGS sequence"/>
</dbReference>
<feature type="compositionally biased region" description="Basic and acidic residues" evidence="2">
    <location>
        <begin position="37"/>
        <end position="53"/>
    </location>
</feature>
<keyword evidence="5" id="KW-1185">Reference proteome</keyword>
<feature type="compositionally biased region" description="Basic and acidic residues" evidence="2">
    <location>
        <begin position="142"/>
        <end position="158"/>
    </location>
</feature>
<evidence type="ECO:0000256" key="2">
    <source>
        <dbReference type="SAM" id="MobiDB-lite"/>
    </source>
</evidence>
<organism evidence="4 5">
    <name type="scientific">Paramarasmius palmivorus</name>
    <dbReference type="NCBI Taxonomy" id="297713"/>
    <lineage>
        <taxon>Eukaryota</taxon>
        <taxon>Fungi</taxon>
        <taxon>Dikarya</taxon>
        <taxon>Basidiomycota</taxon>
        <taxon>Agaricomycotina</taxon>
        <taxon>Agaricomycetes</taxon>
        <taxon>Agaricomycetidae</taxon>
        <taxon>Agaricales</taxon>
        <taxon>Marasmiineae</taxon>
        <taxon>Marasmiaceae</taxon>
        <taxon>Paramarasmius</taxon>
    </lineage>
</organism>
<keyword evidence="3" id="KW-0812">Transmembrane</keyword>
<feature type="region of interest" description="Disordered" evidence="2">
    <location>
        <begin position="1"/>
        <end position="76"/>
    </location>
</feature>
<feature type="compositionally biased region" description="Low complexity" evidence="2">
    <location>
        <begin position="658"/>
        <end position="677"/>
    </location>
</feature>
<feature type="compositionally biased region" description="Low complexity" evidence="2">
    <location>
        <begin position="426"/>
        <end position="453"/>
    </location>
</feature>
<feature type="compositionally biased region" description="Acidic residues" evidence="2">
    <location>
        <begin position="820"/>
        <end position="834"/>
    </location>
</feature>
<feature type="compositionally biased region" description="Polar residues" evidence="2">
    <location>
        <begin position="1022"/>
        <end position="1036"/>
    </location>
</feature>
<feature type="compositionally biased region" description="Low complexity" evidence="2">
    <location>
        <begin position="746"/>
        <end position="761"/>
    </location>
</feature>
<feature type="compositionally biased region" description="Pro residues" evidence="2">
    <location>
        <begin position="610"/>
        <end position="624"/>
    </location>
</feature>
<feature type="compositionally biased region" description="Polar residues" evidence="2">
    <location>
        <begin position="778"/>
        <end position="802"/>
    </location>
</feature>
<dbReference type="EMBL" id="JAYKXP010000054">
    <property type="protein sequence ID" value="KAK7035223.1"/>
    <property type="molecule type" value="Genomic_DNA"/>
</dbReference>
<feature type="compositionally biased region" description="Polar residues" evidence="2">
    <location>
        <begin position="57"/>
        <end position="68"/>
    </location>
</feature>
<feature type="compositionally biased region" description="Polar residues" evidence="2">
    <location>
        <begin position="592"/>
        <end position="604"/>
    </location>
</feature>
<sequence>METPSSAIPPHPRLRVSRQHPISFNDSSPVAGPSRLPDFHNADDDRENQEDTPKLPVSSTLPVSTNSDAEYPEDTPAARLRALLSLVPNSNDTVKATRTARLPPQELSTATTIDLIESDSDVPQYGSTQPSFARESLKDLFSRALREPGDTPRKDLKGKAKRRNSFDASEVEASPRVEKAWRDRGENKGKRKSLSDDEVDPAIKFTQTPNSIKISQASTFNLMREGLSGASALQDQLLSDAPLSSADESMDTATFLRGLNSSRATPPAATSTPQHSLKMSFNSQFRSNLLDQDSEMQQAMDAFDSYEGNSQPILEQNQSPPPRTSPTTISPSTRKSVSRLPVSQHPDTSTSSRDHTKHTELKSRYSFPSSTPNGFTPSAHAGGSRRSSADNSDLLHEREHSWNRPVPRTGTPDLKHRHSMNATSLRSSSPSIHFPRSSGSGSLARRSSNASLRSVDEHSSRGSSIGSQAEYRELLKQREQERNAEREHQWNKPRPRVSSNASVNSVERARTQSIPSRPSSRLSISSASSPTLHRNRHSFSSISSRSSSRAGSPALSHASIDTEAEREREMSVELEHERERNWNSPRPDWHTRNSYVRSRQNSDASIASVPPSPIPSPAPSPLPTTPSHLQRPTTSSRIRAESLRSEKASPASNSLGVSFPSSLRAASPLPSAKASPSVRSARLNSVPARPESPTPPIRKEPPKSSPNTSLHHFPRSRTPLPEETSEASPKVSPRHSRTLSSPLTNRSTASSRLSLAGSSRGKGSGIPVRSTHAKGSASKENVTTSPSTSRHSVTSINKSSATHLEVPSVVVEPVKKDETQYDEYSDMDLTDTDGEGILPQESTPTVKANASLPSETPSLLEKLSIEHHQSSLQSEEALTPQATSPPPGPLRDEARLQKVLSSPTASSDASANLQTAITSPPSPPPSPPSDAPSTPDEQDQQPAFALATPPRKSSFSMTAIQFQTPTPPKGLPDLPGPPSTSSESEDESEAGQDMLTPVTPAQSVNKSSMKTPKPPGAWSYTPAPQRQNALLRSSSLPALEDESTQYDSGLATPVASLSRAASVPPQTPALPGGWLATPHPKSVRFQTDQSLDSDASALVSTSADEKTEQKDEELKGAAERLKAMIQGEASQSETPRKKAEEVPETPVPPAIYTPPPSTPISPTTSKRSRSKSPRRKSTVKVLDEYGRPLPSEEEEPKPRKRTESSQRSIRIVDAMGNVIDDSVTSEEPSLGEFAHLSRREALSRVRDGLQELAEGMEKEKRHTQQNDSVQSRIKELRQASQNAREKREQIQERVLSQEEMRSKFIEPLRASMRRARIVTPPQATRISLLRNSWFYWGFGMLQILLVLMMYRASLAYARHYFLTTYYDPFYPDLHTYTSIPDTINYTSRSLSVGETFRTEGFGASVLKVMDDFLVALSEWKRWTWQTLGTNDARLTTAWPPT</sequence>
<feature type="transmembrane region" description="Helical" evidence="3">
    <location>
        <begin position="1333"/>
        <end position="1350"/>
    </location>
</feature>